<evidence type="ECO:0000256" key="1">
    <source>
        <dbReference type="PROSITE-ProRule" id="PRU00047"/>
    </source>
</evidence>
<keyword evidence="4" id="KW-1185">Reference proteome</keyword>
<dbReference type="InterPro" id="IPR001878">
    <property type="entry name" value="Znf_CCHC"/>
</dbReference>
<dbReference type="PANTHER" id="PTHR23002">
    <property type="entry name" value="ZINC FINGER CCHC DOMAIN CONTAINING PROTEIN"/>
    <property type="match status" value="1"/>
</dbReference>
<comment type="caution">
    <text evidence="3">The sequence shown here is derived from an EMBL/GenBank/DDBJ whole genome shotgun (WGS) entry which is preliminary data.</text>
</comment>
<dbReference type="InterPro" id="IPR021109">
    <property type="entry name" value="Peptidase_aspartic_dom_sf"/>
</dbReference>
<dbReference type="SUPFAM" id="SSF57756">
    <property type="entry name" value="Retrovirus zinc finger-like domains"/>
    <property type="match status" value="2"/>
</dbReference>
<dbReference type="Pfam" id="PF00098">
    <property type="entry name" value="zf-CCHC"/>
    <property type="match status" value="1"/>
</dbReference>
<name>A0ABQ9H5M0_9NEOP</name>
<dbReference type="Gene3D" id="4.10.60.10">
    <property type="entry name" value="Zinc finger, CCHC-type"/>
    <property type="match status" value="2"/>
</dbReference>
<protein>
    <recommendedName>
        <fullName evidence="2">CCHC-type domain-containing protein</fullName>
    </recommendedName>
</protein>
<dbReference type="InterPro" id="IPR036875">
    <property type="entry name" value="Znf_CCHC_sf"/>
</dbReference>
<proteinExistence type="predicted"/>
<reference evidence="3 4" key="1">
    <citation type="submission" date="2023-02" db="EMBL/GenBank/DDBJ databases">
        <title>LHISI_Scaffold_Assembly.</title>
        <authorList>
            <person name="Stuart O.P."/>
            <person name="Cleave R."/>
            <person name="Magrath M.J.L."/>
            <person name="Mikheyev A.S."/>
        </authorList>
    </citation>
    <scope>NUCLEOTIDE SEQUENCE [LARGE SCALE GENOMIC DNA]</scope>
    <source>
        <strain evidence="3">Daus_M_001</strain>
        <tissue evidence="3">Leg muscle</tissue>
    </source>
</reference>
<dbReference type="Gene3D" id="2.40.70.10">
    <property type="entry name" value="Acid Proteases"/>
    <property type="match status" value="1"/>
</dbReference>
<keyword evidence="1" id="KW-0862">Zinc</keyword>
<evidence type="ECO:0000313" key="3">
    <source>
        <dbReference type="EMBL" id="KAJ8879579.1"/>
    </source>
</evidence>
<dbReference type="Proteomes" id="UP001159363">
    <property type="component" value="Chromosome 6"/>
</dbReference>
<feature type="domain" description="CCHC-type" evidence="2">
    <location>
        <begin position="96"/>
        <end position="109"/>
    </location>
</feature>
<accession>A0ABQ9H5M0</accession>
<evidence type="ECO:0000259" key="2">
    <source>
        <dbReference type="PROSITE" id="PS50158"/>
    </source>
</evidence>
<keyword evidence="1" id="KW-0479">Metal-binding</keyword>
<evidence type="ECO:0000313" key="4">
    <source>
        <dbReference type="Proteomes" id="UP001159363"/>
    </source>
</evidence>
<dbReference type="PROSITE" id="PS50158">
    <property type="entry name" value="ZF_CCHC"/>
    <property type="match status" value="3"/>
</dbReference>
<gene>
    <name evidence="3" type="ORF">PR048_020187</name>
</gene>
<dbReference type="InterPro" id="IPR051714">
    <property type="entry name" value="Znf_CCHC_NABP"/>
</dbReference>
<dbReference type="SMART" id="SM00343">
    <property type="entry name" value="ZnF_C2HC"/>
    <property type="match status" value="3"/>
</dbReference>
<keyword evidence="1" id="KW-0863">Zinc-finger</keyword>
<dbReference type="EMBL" id="JARBHB010000007">
    <property type="protein sequence ID" value="KAJ8879579.1"/>
    <property type="molecule type" value="Genomic_DNA"/>
</dbReference>
<dbReference type="CDD" id="cd00303">
    <property type="entry name" value="retropepsin_like"/>
    <property type="match status" value="1"/>
</dbReference>
<organism evidence="3 4">
    <name type="scientific">Dryococelus australis</name>
    <dbReference type="NCBI Taxonomy" id="614101"/>
    <lineage>
        <taxon>Eukaryota</taxon>
        <taxon>Metazoa</taxon>
        <taxon>Ecdysozoa</taxon>
        <taxon>Arthropoda</taxon>
        <taxon>Hexapoda</taxon>
        <taxon>Insecta</taxon>
        <taxon>Pterygota</taxon>
        <taxon>Neoptera</taxon>
        <taxon>Polyneoptera</taxon>
        <taxon>Phasmatodea</taxon>
        <taxon>Verophasmatodea</taxon>
        <taxon>Anareolatae</taxon>
        <taxon>Phasmatidae</taxon>
        <taxon>Eurycanthinae</taxon>
        <taxon>Dryococelus</taxon>
    </lineage>
</organism>
<sequence>MKSVVGCVNALIESFDEPEIVKVILENLSPKFKTHSVGHNTPGTWNELLKWGVEVENNIYVAKLYDQEKTQKKVACNNVYVTGNSTGGKSASSYTCFRCRKDGHLARQCCNRKDILTCFSCGKDGHEARQCYIVKKAIICVSCGKKGHYVQECKMAHSDKGKKQTEEVAILEVKGDKVLVLLDTGSTSCFISQYLASFLVNNRQEQKSQLSKDEWFQLLAANGKCCNVKTKLRLDFQLASYSWTKELWIIADLICSMILGIPASINFQTNMLTFGFRPQVPGIKLVKDKPKTATCSN</sequence>
<feature type="domain" description="CCHC-type" evidence="2">
    <location>
        <begin position="118"/>
        <end position="131"/>
    </location>
</feature>
<feature type="domain" description="CCHC-type" evidence="2">
    <location>
        <begin position="140"/>
        <end position="154"/>
    </location>
</feature>